<organism evidence="1 2">
    <name type="scientific">Pendulispora albinea</name>
    <dbReference type="NCBI Taxonomy" id="2741071"/>
    <lineage>
        <taxon>Bacteria</taxon>
        <taxon>Pseudomonadati</taxon>
        <taxon>Myxococcota</taxon>
        <taxon>Myxococcia</taxon>
        <taxon>Myxococcales</taxon>
        <taxon>Sorangiineae</taxon>
        <taxon>Pendulisporaceae</taxon>
        <taxon>Pendulispora</taxon>
    </lineage>
</organism>
<gene>
    <name evidence="1" type="ORF">LZC94_04850</name>
</gene>
<name>A0ABZ2M0E7_9BACT</name>
<protein>
    <submittedName>
        <fullName evidence="1">Uncharacterized protein</fullName>
    </submittedName>
</protein>
<sequence length="49" mass="5345">MLTGALCTVFGFLLGLRLGIALGYRGERRRREALDRARTVSSNAPVRPG</sequence>
<dbReference type="EMBL" id="CP089984">
    <property type="protein sequence ID" value="WXB16608.1"/>
    <property type="molecule type" value="Genomic_DNA"/>
</dbReference>
<dbReference type="Proteomes" id="UP001370348">
    <property type="component" value="Chromosome"/>
</dbReference>
<reference evidence="1 2" key="1">
    <citation type="submission" date="2021-12" db="EMBL/GenBank/DDBJ databases">
        <title>Discovery of the Pendulisporaceae a myxobacterial family with distinct sporulation behavior and unique specialized metabolism.</title>
        <authorList>
            <person name="Garcia R."/>
            <person name="Popoff A."/>
            <person name="Bader C.D."/>
            <person name="Loehr J."/>
            <person name="Walesch S."/>
            <person name="Walt C."/>
            <person name="Boldt J."/>
            <person name="Bunk B."/>
            <person name="Haeckl F.J.F.P.J."/>
            <person name="Gunesch A.P."/>
            <person name="Birkelbach J."/>
            <person name="Nuebel U."/>
            <person name="Pietschmann T."/>
            <person name="Bach T."/>
            <person name="Mueller R."/>
        </authorList>
    </citation>
    <scope>NUCLEOTIDE SEQUENCE [LARGE SCALE GENOMIC DNA]</scope>
    <source>
        <strain evidence="1 2">MSr11954</strain>
    </source>
</reference>
<evidence type="ECO:0000313" key="1">
    <source>
        <dbReference type="EMBL" id="WXB16608.1"/>
    </source>
</evidence>
<proteinExistence type="predicted"/>
<evidence type="ECO:0000313" key="2">
    <source>
        <dbReference type="Proteomes" id="UP001370348"/>
    </source>
</evidence>
<keyword evidence="2" id="KW-1185">Reference proteome</keyword>
<dbReference type="RefSeq" id="WP_394826234.1">
    <property type="nucleotide sequence ID" value="NZ_CP089984.1"/>
</dbReference>
<accession>A0ABZ2M0E7</accession>